<evidence type="ECO:0000313" key="27">
    <source>
        <dbReference type="Proteomes" id="UP000246464"/>
    </source>
</evidence>
<feature type="compositionally biased region" description="Basic and acidic residues" evidence="23">
    <location>
        <begin position="734"/>
        <end position="743"/>
    </location>
</feature>
<keyword evidence="17" id="KW-0804">Transcription</keyword>
<dbReference type="InterPro" id="IPR017853">
    <property type="entry name" value="GH"/>
</dbReference>
<evidence type="ECO:0000256" key="6">
    <source>
        <dbReference type="ARBA" id="ARBA00009550"/>
    </source>
</evidence>
<dbReference type="InterPro" id="IPR036236">
    <property type="entry name" value="Znf_C2H2_sf"/>
</dbReference>
<evidence type="ECO:0000256" key="15">
    <source>
        <dbReference type="ARBA" id="ARBA00022833"/>
    </source>
</evidence>
<dbReference type="PANTHER" id="PTHR45944">
    <property type="entry name" value="SCHNURRI, ISOFORM F"/>
    <property type="match status" value="1"/>
</dbReference>
<feature type="compositionally biased region" description="Basic and acidic residues" evidence="23">
    <location>
        <begin position="2171"/>
        <end position="2185"/>
    </location>
</feature>
<feature type="compositionally biased region" description="Low complexity" evidence="23">
    <location>
        <begin position="2729"/>
        <end position="2741"/>
    </location>
</feature>
<feature type="region of interest" description="Disordered" evidence="23">
    <location>
        <begin position="941"/>
        <end position="975"/>
    </location>
</feature>
<feature type="region of interest" description="Disordered" evidence="23">
    <location>
        <begin position="1915"/>
        <end position="1953"/>
    </location>
</feature>
<dbReference type="FunFam" id="2.60.40.1180:FF:000013">
    <property type="entry name" value="Alpha-L-fucosidase"/>
    <property type="match status" value="1"/>
</dbReference>
<dbReference type="InterPro" id="IPR018526">
    <property type="entry name" value="Glyco_hydro_29_CS"/>
</dbReference>
<dbReference type="FunFam" id="3.30.160.60:FF:000033">
    <property type="entry name" value="Immunodeficiency virus type I enhancer binding protein 1"/>
    <property type="match status" value="2"/>
</dbReference>
<evidence type="ECO:0000313" key="26">
    <source>
        <dbReference type="EMBL" id="AWP16141.1"/>
    </source>
</evidence>
<feature type="domain" description="C2H2-type" evidence="25">
    <location>
        <begin position="563"/>
        <end position="590"/>
    </location>
</feature>
<dbReference type="InterPro" id="IPR000933">
    <property type="entry name" value="Glyco_hydro_29"/>
</dbReference>
<dbReference type="FunFam" id="3.30.160.60:FF:000594">
    <property type="entry name" value="Transcription factor HIVEP2"/>
    <property type="match status" value="2"/>
</dbReference>
<evidence type="ECO:0000256" key="24">
    <source>
        <dbReference type="SAM" id="SignalP"/>
    </source>
</evidence>
<dbReference type="GO" id="GO:0000978">
    <property type="term" value="F:RNA polymerase II cis-regulatory region sequence-specific DNA binding"/>
    <property type="evidence" value="ECO:0007669"/>
    <property type="project" value="TreeGrafter"/>
</dbReference>
<keyword evidence="19" id="KW-0539">Nucleus</keyword>
<feature type="region of interest" description="Disordered" evidence="23">
    <location>
        <begin position="1978"/>
        <end position="2056"/>
    </location>
</feature>
<evidence type="ECO:0000256" key="4">
    <source>
        <dbReference type="ARBA" id="ARBA00004123"/>
    </source>
</evidence>
<keyword evidence="9" id="KW-0597">Phosphoprotein</keyword>
<dbReference type="Gene3D" id="3.20.20.80">
    <property type="entry name" value="Glycosidases"/>
    <property type="match status" value="1"/>
</dbReference>
<protein>
    <recommendedName>
        <fullName evidence="8">alpha-L-fucosidase</fullName>
        <ecNumber evidence="8">3.2.1.51</ecNumber>
    </recommendedName>
</protein>
<dbReference type="PANTHER" id="PTHR45944:SF1">
    <property type="entry name" value="TRANSCRIPTION FACTOR HIVEP2"/>
    <property type="match status" value="1"/>
</dbReference>
<dbReference type="GO" id="GO:0019905">
    <property type="term" value="F:syntaxin binding"/>
    <property type="evidence" value="ECO:0007669"/>
    <property type="project" value="InterPro"/>
</dbReference>
<feature type="compositionally biased region" description="Polar residues" evidence="23">
    <location>
        <begin position="1165"/>
        <end position="1184"/>
    </location>
</feature>
<keyword evidence="27" id="KW-1185">Reference proteome</keyword>
<feature type="region of interest" description="Disordered" evidence="23">
    <location>
        <begin position="2636"/>
        <end position="2699"/>
    </location>
</feature>
<gene>
    <name evidence="26" type="ORF">SMAX5B_009040</name>
</gene>
<dbReference type="SUPFAM" id="SSF57667">
    <property type="entry name" value="beta-beta-alpha zinc fingers"/>
    <property type="match status" value="2"/>
</dbReference>
<dbReference type="GO" id="GO:0006004">
    <property type="term" value="P:fucose metabolic process"/>
    <property type="evidence" value="ECO:0007669"/>
    <property type="project" value="InterPro"/>
</dbReference>
<evidence type="ECO:0000256" key="13">
    <source>
        <dbReference type="ARBA" id="ARBA00022771"/>
    </source>
</evidence>
<evidence type="ECO:0000256" key="23">
    <source>
        <dbReference type="SAM" id="MobiDB-lite"/>
    </source>
</evidence>
<dbReference type="Pfam" id="PF16757">
    <property type="entry name" value="Fucosidase_C"/>
    <property type="match status" value="1"/>
</dbReference>
<feature type="region of interest" description="Disordered" evidence="23">
    <location>
        <begin position="499"/>
        <end position="534"/>
    </location>
</feature>
<feature type="compositionally biased region" description="Polar residues" evidence="23">
    <location>
        <begin position="499"/>
        <end position="521"/>
    </location>
</feature>
<feature type="region of interest" description="Disordered" evidence="23">
    <location>
        <begin position="1102"/>
        <end position="1184"/>
    </location>
</feature>
<dbReference type="STRING" id="52904.ENSSMAP00000020510"/>
<feature type="compositionally biased region" description="Low complexity" evidence="23">
    <location>
        <begin position="2012"/>
        <end position="2023"/>
    </location>
</feature>
<keyword evidence="20" id="KW-0326">Glycosidase</keyword>
<dbReference type="Pfam" id="PF01120">
    <property type="entry name" value="Alpha_L_fucos"/>
    <property type="match status" value="1"/>
</dbReference>
<feature type="coiled-coil region" evidence="22">
    <location>
        <begin position="2349"/>
        <end position="2414"/>
    </location>
</feature>
<feature type="compositionally biased region" description="Basic and acidic residues" evidence="23">
    <location>
        <begin position="1930"/>
        <end position="1950"/>
    </location>
</feature>
<keyword evidence="16" id="KW-0805">Transcription regulation</keyword>
<feature type="compositionally biased region" description="Acidic residues" evidence="23">
    <location>
        <begin position="649"/>
        <end position="660"/>
    </location>
</feature>
<comment type="similarity">
    <text evidence="6">Belongs to the taxilin family.</text>
</comment>
<dbReference type="Gene3D" id="3.30.160.60">
    <property type="entry name" value="Classic Zinc Finger"/>
    <property type="match status" value="4"/>
</dbReference>
<comment type="catalytic activity">
    <reaction evidence="2">
        <text>a neolactoside IV(2)-alpha-Fuc-nLc4Cer(d18:0) + H2O = a neolactoside nLc4Cer(d18:0) + L-fucose</text>
        <dbReference type="Rhea" id="RHEA:49308"/>
        <dbReference type="ChEBI" id="CHEBI:2181"/>
        <dbReference type="ChEBI" id="CHEBI:15377"/>
        <dbReference type="ChEBI" id="CHEBI:91119"/>
        <dbReference type="ChEBI" id="CHEBI:91121"/>
    </reaction>
    <physiologicalReaction direction="left-to-right" evidence="2">
        <dbReference type="Rhea" id="RHEA:49309"/>
    </physiologicalReaction>
</comment>
<dbReference type="InterPro" id="IPR031919">
    <property type="entry name" value="Fucosidase_C"/>
</dbReference>
<evidence type="ECO:0000256" key="16">
    <source>
        <dbReference type="ARBA" id="ARBA00023015"/>
    </source>
</evidence>
<evidence type="ECO:0000256" key="12">
    <source>
        <dbReference type="ARBA" id="ARBA00022737"/>
    </source>
</evidence>
<organism evidence="26 27">
    <name type="scientific">Scophthalmus maximus</name>
    <name type="common">Turbot</name>
    <name type="synonym">Psetta maxima</name>
    <dbReference type="NCBI Taxonomy" id="52904"/>
    <lineage>
        <taxon>Eukaryota</taxon>
        <taxon>Metazoa</taxon>
        <taxon>Chordata</taxon>
        <taxon>Craniata</taxon>
        <taxon>Vertebrata</taxon>
        <taxon>Euteleostomi</taxon>
        <taxon>Actinopterygii</taxon>
        <taxon>Neopterygii</taxon>
        <taxon>Teleostei</taxon>
        <taxon>Neoteleostei</taxon>
        <taxon>Acanthomorphata</taxon>
        <taxon>Carangaria</taxon>
        <taxon>Pleuronectiformes</taxon>
        <taxon>Pleuronectoidei</taxon>
        <taxon>Scophthalmidae</taxon>
        <taxon>Scophthalmus</taxon>
    </lineage>
</organism>
<sequence length="2774" mass="309107">MEGLTVVALLLSTLLVESGGTKYEPNWKSLDARPLPEWFDQAKFGIFIHWGVFSVPSFGSEWFWWFWQGQKQGAYVDFMKRNYPPEFKYQDFAPQFTAEFFDAKEWTDIFAASGAKYIVLTTKHHEGFTLWGSKNSWNWNAVDVGPKRDLVDEVASALRANSDLRLGLYHSLFEWFNPLFKEDAASGFKTNFFPVAKTLPELYELIVKYKPDVVWSDGDGNAPDTYWNSTGFLAWLYNDSPVRDTVVTNDRWGSNCLCAHGGYYTCTDRYQPGHLLKHKWENCMTIDTKSWGYRRNAQLRDYLTIEHLVSTLVETVSCGGNLLMNVGPTHDGRIAPIFEERLRQMGQWLKVNGEAIYNTTAWRAQKDNVTKNVWYTAKPQEKAIFAILLDWPNNGSVILTEPVVTQGQTQVALLGHGSLQWEPAKPSGLRVLLPPLSFRQMPCQWGWTLRLTGDAQSRDTCGFEEMSDSGKSLQLEDLPSQALSTSHPDYEVTSYRVQSTKQFPSGRQKSVDLSVSAQSAAPASHRKSPEVQQQCSHSGMDQLSDKVEPVCKVEQKPQKPGKYVCDYCGRACAKPSVLKKHIRSHTGERPYPCVPCGFSFKTKSNLYKHRKSHAHSVKAGTLPFSELVSYNASADQGSFEGEGELFSDAEQSTDTDEDTLNDPLLLLDSPAEGSDNTAVKVLNLIAQKKGATSMSAQDGSSQPQEINAPCAAAAEASHAIQSCTIKQRLALRLSEKRSSDSDHNLSLPSQSSKGSTDSGYFSRSESAEHQASPPNTNAKSYQEIMFGKCYRPSPKQTTARGACSTDSTEHTRKHCEKGVSRVFTQEKDPVESIRINTKSFMREEVKEPQADTDVGPLIRSNSMPASSAVCLTMPQSLRGSHSFDERASTGGMRRLRRQAAFEHTAHDGHADTDGHGKMSECGISPPGMEMENYPSMASNMSHQRHAMELATRKRRKEKREEEDLPGQYEVHHEQCEEMSDSSKDYDSKQAAMGIMALGKGHSSSTIAQIDRCDMDISVSPEICGRKTLGNVISVIQHTNSIHRPHSEQPESYKYHGQRQESVPSFHAMEASEPYEMERRDGRPQQSFQMGPKLVRQPNIQVPEIRVTVEPDSPEKAPEVQVKEPEKHVEEFQWPQRSETLAQFPPEKLPPKKKRLRLADIEHSSGESSFESACTSLSRSPSQDSNLSYCSTFSFDREESLKSISPARQDEFGKPLELLAVPGTGHSLSVLTQRQQHEMRRSSSEQAPCNLRKEFPEVRSISFDYGSLSPTSKVRHVDTGAGHSAVKERRRGNLVRQESLNMDTEVTQVPSQVFPQYLSSTPPPFTALAVLPQTLPIFSTGNTFPQLSHPSLLVPVRIQTHVPSYGSITYTSVSQIFDNQYDSVSSTAAISQTLRLSGNLDPHNVLANTRLPSMHTLSVEALDLSSAKLKTGIPLSLTSRTISTTNASSGVANKRMLSPASSLDLFMEVKQQKRVKEERMFGQIVEELSAVELGKCHLSEEMGHRLEVQGASTPDLSRSKFITLQRKVTEASDHGVESAMESSSLETGSPPYSVISIREAKDVGMEKRAQMDVVAKLITGHDALTSDAEHSRMLSQFPSLRTTTGVSWCFLNYTKPSCSHSSSPLSSVYTTWCVSSHNPNPLELSTGGALALLRSKQRGDKVIYSVAAMCQPGAGKLVSSLILWRQNMEQLQRKPEPKEADVAYGKKVKDTGGRVKTPKEEWKEREASTTQAAPTRIKIFEGGYKSSEEYVYVRGRGRGKYICEECGIRCKKPSMLKKHIRTHTDVRPYICRVCNFAFKTKGNLTKHMKSKAHMKKCLELGVSVTMDDTEIQEHVDDIHPECKTEVAATTKHQFSDAEESDGMDEEADDIDEDDDDDDEYEGDSTPKLCSRSTSPQLCGVASLSVTATAALHGCSLTSLPGSDVRQQPAGRRTDPEHRRALAADQREKSVDEDSLTMLSSDHASFLFDPYSSCLLSPGWESPIREPSPSRLRYPSPRRELSPRGRSSPRWDTSPLRPSSPSFSPIQHLSPASIERPMSPGSELAGKRESSVRGRQRVVLRAVSPRRGSHQHKGGGDKTRHQAKMEMAQQQGAFEMEMDQRSSLAPSLPGAASSHHQNILSHLPLHSQQQARTLLPVVPVGALQMLHSPPSPGADVTASPAPSPQSGEGQRCCSREGSVHEPETGGEDLRIMEACPESSPATAGPEASPAQGQHIDLTEDLAQQLEDIISTYQAAEIPAEPEDTEEVTAIKESDSRKDQKLEKKMLKNLGVLFVFPPQSTVLILADGWVPFSSVSRSPNSAESDRCVSRSVMYVSASICNRCAGKEAMLLMQSLNKLGSPDKKLEAIIKKHAELLEEHRSDQKQLKLLQKKLLQVLKEKDQLQSEHSRAVLARSKLEGLCRELQRHNKTLKEETLQRCREDDLKRKEITTHFQGTLSDIQAQIEEHSTRNTKLCQENSGLAEKLKGLISQYDQREANLEKVFKHRDLKEKLLDTKLAQANMILKETEEKHKLEKELLLKKAAEFKLQVKVMKEQEIDMKTQLEMYSQKFDEFQGTVSKSNSVYSGFKQDMDKMAKKMKKLEKECQSWKTRFDGCNKSLVDMVTDRTIKEKEFELITVKNQKLENLCRALQEERKGLYDKVQGAGSQPEVHTAAPTEEEEVPEVKETAKDADDDHPVQNPATPAPAAPAGTPTIETPLNKELAKLKAEQARLKEIASSFTISHTIPSETDAGQEQGQCDGGQEPEQNHIEESNGEQLQEGEQDGHQEQRDLEIESVD</sequence>
<feature type="chain" id="PRO_5016095671" description="alpha-L-fucosidase" evidence="24">
    <location>
        <begin position="21"/>
        <end position="2774"/>
    </location>
</feature>
<dbReference type="PROSITE" id="PS00028">
    <property type="entry name" value="ZINC_FINGER_C2H2_1"/>
    <property type="match status" value="4"/>
</dbReference>
<keyword evidence="15" id="KW-0862">Zinc</keyword>
<keyword evidence="12" id="KW-0677">Repeat</keyword>
<feature type="region of interest" description="Disordered" evidence="23">
    <location>
        <begin position="1845"/>
        <end position="1893"/>
    </location>
</feature>
<dbReference type="GO" id="GO:0000981">
    <property type="term" value="F:DNA-binding transcription factor activity, RNA polymerase II-specific"/>
    <property type="evidence" value="ECO:0007669"/>
    <property type="project" value="TreeGrafter"/>
</dbReference>
<feature type="region of interest" description="Disordered" evidence="23">
    <location>
        <begin position="2144"/>
        <end position="2185"/>
    </location>
</feature>
<dbReference type="Pfam" id="PF09728">
    <property type="entry name" value="Taxilin"/>
    <property type="match status" value="1"/>
</dbReference>
<evidence type="ECO:0000256" key="2">
    <source>
        <dbReference type="ARBA" id="ARBA00000419"/>
    </source>
</evidence>
<feature type="compositionally biased region" description="Basic and acidic residues" evidence="23">
    <location>
        <begin position="1106"/>
        <end position="1130"/>
    </location>
</feature>
<evidence type="ECO:0000256" key="9">
    <source>
        <dbReference type="ARBA" id="ARBA00022553"/>
    </source>
</evidence>
<feature type="compositionally biased region" description="Acidic residues" evidence="23">
    <location>
        <begin position="1855"/>
        <end position="1881"/>
    </location>
</feature>
<comment type="subcellular location">
    <subcellularLocation>
        <location evidence="4">Nucleus</location>
    </subcellularLocation>
</comment>
<evidence type="ECO:0000256" key="5">
    <source>
        <dbReference type="ARBA" id="ARBA00007951"/>
    </source>
</evidence>
<keyword evidence="18" id="KW-0325">Glycoprotein</keyword>
<keyword evidence="13 21" id="KW-0863">Zinc-finger</keyword>
<name>A0A2U9CHS1_SCOMX</name>
<dbReference type="InterPro" id="IPR051969">
    <property type="entry name" value="Zinc-finger_DNA-bd_regulators"/>
</dbReference>
<dbReference type="SMART" id="SM00812">
    <property type="entry name" value="Alpha_L_fucos"/>
    <property type="match status" value="1"/>
</dbReference>
<evidence type="ECO:0000256" key="21">
    <source>
        <dbReference type="PROSITE-ProRule" id="PRU00042"/>
    </source>
</evidence>
<dbReference type="PROSITE" id="PS50157">
    <property type="entry name" value="ZINC_FINGER_C2H2_2"/>
    <property type="match status" value="4"/>
</dbReference>
<evidence type="ECO:0000256" key="10">
    <source>
        <dbReference type="ARBA" id="ARBA00022723"/>
    </source>
</evidence>
<dbReference type="InterPro" id="IPR057739">
    <property type="entry name" value="Glyco_hydro_29_N"/>
</dbReference>
<dbReference type="PRINTS" id="PR00741">
    <property type="entry name" value="GLHYDRLASE29"/>
</dbReference>
<keyword evidence="11 24" id="KW-0732">Signal</keyword>
<dbReference type="GO" id="GO:0004560">
    <property type="term" value="F:alpha-L-fucosidase activity"/>
    <property type="evidence" value="ECO:0007669"/>
    <property type="project" value="UniProtKB-EC"/>
</dbReference>
<keyword evidence="22" id="KW-0175">Coiled coil</keyword>
<dbReference type="FunFam" id="3.20.20.80:FF:000027">
    <property type="entry name" value="Alpha-L-fucosidase"/>
    <property type="match status" value="1"/>
</dbReference>
<accession>A0A2U9CHS1</accession>
<dbReference type="InterPro" id="IPR013087">
    <property type="entry name" value="Znf_C2H2_type"/>
</dbReference>
<evidence type="ECO:0000256" key="19">
    <source>
        <dbReference type="ARBA" id="ARBA00023242"/>
    </source>
</evidence>
<evidence type="ECO:0000259" key="25">
    <source>
        <dbReference type="PROSITE" id="PS50157"/>
    </source>
</evidence>
<dbReference type="GO" id="GO:0008270">
    <property type="term" value="F:zinc ion binding"/>
    <property type="evidence" value="ECO:0007669"/>
    <property type="project" value="UniProtKB-KW"/>
</dbReference>
<keyword evidence="10" id="KW-0479">Metal-binding</keyword>
<feature type="compositionally biased region" description="Polar residues" evidence="23">
    <location>
        <begin position="744"/>
        <end position="764"/>
    </location>
</feature>
<dbReference type="Pfam" id="PF00096">
    <property type="entry name" value="zf-C2H2"/>
    <property type="match status" value="4"/>
</dbReference>
<reference evidence="26 27" key="1">
    <citation type="submission" date="2017-12" db="EMBL/GenBank/DDBJ databases">
        <title>Integrating genomic resources of turbot (Scophthalmus maximus) in depth evaluation of genetic and physical mapping variation across individuals.</title>
        <authorList>
            <person name="Martinez P."/>
        </authorList>
    </citation>
    <scope>NUCLEOTIDE SEQUENCE [LARGE SCALE GENOMIC DNA]</scope>
</reference>
<evidence type="ECO:0000256" key="7">
    <source>
        <dbReference type="ARBA" id="ARBA00011881"/>
    </source>
</evidence>
<feature type="signal peptide" evidence="24">
    <location>
        <begin position="1"/>
        <end position="20"/>
    </location>
</feature>
<comment type="subunit">
    <text evidence="7">Homotetramer.</text>
</comment>
<evidence type="ECO:0000256" key="11">
    <source>
        <dbReference type="ARBA" id="ARBA00022729"/>
    </source>
</evidence>
<dbReference type="Proteomes" id="UP000246464">
    <property type="component" value="Chromosome 17"/>
</dbReference>
<feature type="region of interest" description="Disordered" evidence="23">
    <location>
        <begin position="734"/>
        <end position="779"/>
    </location>
</feature>
<dbReference type="EMBL" id="CP026259">
    <property type="protein sequence ID" value="AWP16141.1"/>
    <property type="molecule type" value="Genomic_DNA"/>
</dbReference>
<dbReference type="PROSITE" id="PS00385">
    <property type="entry name" value="ALPHA_L_FUCOSIDASE"/>
    <property type="match status" value="1"/>
</dbReference>
<evidence type="ECO:0000256" key="17">
    <source>
        <dbReference type="ARBA" id="ARBA00023163"/>
    </source>
</evidence>
<feature type="domain" description="C2H2-type" evidence="25">
    <location>
        <begin position="591"/>
        <end position="618"/>
    </location>
</feature>
<dbReference type="SMART" id="SM00355">
    <property type="entry name" value="ZnF_C2H2"/>
    <property type="match status" value="4"/>
</dbReference>
<feature type="region of interest" description="Disordered" evidence="23">
    <location>
        <begin position="649"/>
        <end position="672"/>
    </location>
</feature>
<evidence type="ECO:0000256" key="18">
    <source>
        <dbReference type="ARBA" id="ARBA00023180"/>
    </source>
</evidence>
<dbReference type="InterPro" id="IPR013780">
    <property type="entry name" value="Glyco_hydro_b"/>
</dbReference>
<keyword evidence="14" id="KW-0378">Hydrolase</keyword>
<comment type="similarity">
    <text evidence="5">Belongs to the glycosyl hydrolase 29 family.</text>
</comment>
<feature type="compositionally biased region" description="Low complexity" evidence="23">
    <location>
        <begin position="1983"/>
        <end position="1993"/>
    </location>
</feature>
<feature type="domain" description="C2H2-type" evidence="25">
    <location>
        <begin position="1760"/>
        <end position="1787"/>
    </location>
</feature>
<dbReference type="InterPro" id="IPR026183">
    <property type="entry name" value="Taxilin_fam"/>
</dbReference>
<proteinExistence type="inferred from homology"/>
<feature type="compositionally biased region" description="Basic and acidic residues" evidence="23">
    <location>
        <begin position="2659"/>
        <end position="2673"/>
    </location>
</feature>
<dbReference type="Gene3D" id="2.60.40.1180">
    <property type="entry name" value="Golgi alpha-mannosidase II"/>
    <property type="match status" value="1"/>
</dbReference>
<feature type="compositionally biased region" description="Basic and acidic residues" evidence="23">
    <location>
        <begin position="2759"/>
        <end position="2774"/>
    </location>
</feature>
<dbReference type="EC" id="3.2.1.51" evidence="8"/>
<feature type="domain" description="C2H2-type" evidence="25">
    <location>
        <begin position="1788"/>
        <end position="1812"/>
    </location>
</feature>
<evidence type="ECO:0000256" key="22">
    <source>
        <dbReference type="SAM" id="Coils"/>
    </source>
</evidence>
<dbReference type="SUPFAM" id="SSF51445">
    <property type="entry name" value="(Trans)glycosidases"/>
    <property type="match status" value="1"/>
</dbReference>
<evidence type="ECO:0000256" key="14">
    <source>
        <dbReference type="ARBA" id="ARBA00022801"/>
    </source>
</evidence>
<feature type="region of interest" description="Disordered" evidence="23">
    <location>
        <begin position="2715"/>
        <end position="2774"/>
    </location>
</feature>
<dbReference type="InterPro" id="IPR016286">
    <property type="entry name" value="FUC_metazoa-typ"/>
</dbReference>
<evidence type="ECO:0000256" key="20">
    <source>
        <dbReference type="ARBA" id="ARBA00023295"/>
    </source>
</evidence>
<comment type="catalytic activity">
    <reaction evidence="1">
        <text>a neolactoside IV(2)-alpha-Fuc-nLc4Cer(d18:1(4E)) + H2O = a neolactoside nLc4Cer(d18:1(4E)) + L-fucose</text>
        <dbReference type="Rhea" id="RHEA:48224"/>
        <dbReference type="ChEBI" id="CHEBI:2181"/>
        <dbReference type="ChEBI" id="CHEBI:15377"/>
        <dbReference type="ChEBI" id="CHEBI:17006"/>
        <dbReference type="ChEBI" id="CHEBI:28691"/>
    </reaction>
    <physiologicalReaction direction="left-to-right" evidence="1">
        <dbReference type="Rhea" id="RHEA:48225"/>
    </physiologicalReaction>
</comment>
<dbReference type="GO" id="GO:0005634">
    <property type="term" value="C:nucleus"/>
    <property type="evidence" value="ECO:0007669"/>
    <property type="project" value="UniProtKB-SubCell"/>
</dbReference>
<evidence type="ECO:0000256" key="8">
    <source>
        <dbReference type="ARBA" id="ARBA00012662"/>
    </source>
</evidence>
<evidence type="ECO:0000256" key="1">
    <source>
        <dbReference type="ARBA" id="ARBA00000321"/>
    </source>
</evidence>
<comment type="function">
    <text evidence="3">Alpha-L-fucosidase is responsible for hydrolyzing the alpha-1,6-linked fucose joined to the reducing-end N-acetylglucosamine of the carbohydrate moieties of glycoproteins.</text>
</comment>
<evidence type="ECO:0000256" key="3">
    <source>
        <dbReference type="ARBA" id="ARBA00004071"/>
    </source>
</evidence>
<feature type="compositionally biased region" description="Polar residues" evidence="23">
    <location>
        <begin position="2715"/>
        <end position="2724"/>
    </location>
</feature>